<dbReference type="PANTHER" id="PTHR47256">
    <property type="entry name" value="ZN(II)2CYS6 TRANSCRIPTION FACTOR (EUROFUNG)-RELATED"/>
    <property type="match status" value="1"/>
</dbReference>
<keyword evidence="2" id="KW-0238">DNA-binding</keyword>
<dbReference type="PANTHER" id="PTHR47256:SF3">
    <property type="entry name" value="ZN(II)2CYS6 TRANSCRIPTION FACTOR (EUROFUNG)"/>
    <property type="match status" value="1"/>
</dbReference>
<dbReference type="Proteomes" id="UP000184356">
    <property type="component" value="Unassembled WGS sequence"/>
</dbReference>
<evidence type="ECO:0000256" key="3">
    <source>
        <dbReference type="ARBA" id="ARBA00023163"/>
    </source>
</evidence>
<keyword evidence="8" id="KW-1185">Reference proteome</keyword>
<dbReference type="GeneID" id="63758007"/>
<dbReference type="GO" id="GO:0000981">
    <property type="term" value="F:DNA-binding transcription factor activity, RNA polymerase II-specific"/>
    <property type="evidence" value="ECO:0007669"/>
    <property type="project" value="InterPro"/>
</dbReference>
<evidence type="ECO:0000256" key="1">
    <source>
        <dbReference type="ARBA" id="ARBA00023015"/>
    </source>
</evidence>
<gene>
    <name evidence="7" type="ORF">ASPSYDRAFT_149689</name>
</gene>
<dbReference type="CDD" id="cd12148">
    <property type="entry name" value="fungal_TF_MHR"/>
    <property type="match status" value="1"/>
</dbReference>
<evidence type="ECO:0000256" key="4">
    <source>
        <dbReference type="ARBA" id="ARBA00023242"/>
    </source>
</evidence>
<feature type="compositionally biased region" description="Polar residues" evidence="5">
    <location>
        <begin position="7"/>
        <end position="25"/>
    </location>
</feature>
<dbReference type="GO" id="GO:0008270">
    <property type="term" value="F:zinc ion binding"/>
    <property type="evidence" value="ECO:0007669"/>
    <property type="project" value="InterPro"/>
</dbReference>
<dbReference type="InterPro" id="IPR053187">
    <property type="entry name" value="Notoamide_regulator"/>
</dbReference>
<evidence type="ECO:0000259" key="6">
    <source>
        <dbReference type="PROSITE" id="PS50048"/>
    </source>
</evidence>
<dbReference type="AlphaFoldDB" id="A0A1L9TK29"/>
<evidence type="ECO:0000313" key="7">
    <source>
        <dbReference type="EMBL" id="OJJ59786.1"/>
    </source>
</evidence>
<dbReference type="Gene3D" id="4.10.240.10">
    <property type="entry name" value="Zn(2)-C6 fungal-type DNA-binding domain"/>
    <property type="match status" value="1"/>
</dbReference>
<dbReference type="InterPro" id="IPR036864">
    <property type="entry name" value="Zn2-C6_fun-type_DNA-bd_sf"/>
</dbReference>
<evidence type="ECO:0000256" key="2">
    <source>
        <dbReference type="ARBA" id="ARBA00023125"/>
    </source>
</evidence>
<dbReference type="RefSeq" id="XP_040703592.1">
    <property type="nucleotide sequence ID" value="XM_040841934.1"/>
</dbReference>
<dbReference type="PROSITE" id="PS50048">
    <property type="entry name" value="ZN2_CY6_FUNGAL_2"/>
    <property type="match status" value="1"/>
</dbReference>
<dbReference type="SUPFAM" id="SSF57701">
    <property type="entry name" value="Zn2/Cys6 DNA-binding domain"/>
    <property type="match status" value="1"/>
</dbReference>
<dbReference type="CDD" id="cd00067">
    <property type="entry name" value="GAL4"/>
    <property type="match status" value="1"/>
</dbReference>
<evidence type="ECO:0000256" key="5">
    <source>
        <dbReference type="SAM" id="MobiDB-lite"/>
    </source>
</evidence>
<organism evidence="7 8">
    <name type="scientific">Aspergillus sydowii CBS 593.65</name>
    <dbReference type="NCBI Taxonomy" id="1036612"/>
    <lineage>
        <taxon>Eukaryota</taxon>
        <taxon>Fungi</taxon>
        <taxon>Dikarya</taxon>
        <taxon>Ascomycota</taxon>
        <taxon>Pezizomycotina</taxon>
        <taxon>Eurotiomycetes</taxon>
        <taxon>Eurotiomycetidae</taxon>
        <taxon>Eurotiales</taxon>
        <taxon>Aspergillaceae</taxon>
        <taxon>Aspergillus</taxon>
        <taxon>Aspergillus subgen. Nidulantes</taxon>
    </lineage>
</organism>
<dbReference type="STRING" id="1036612.A0A1L9TK29"/>
<dbReference type="EMBL" id="KV878585">
    <property type="protein sequence ID" value="OJJ59786.1"/>
    <property type="molecule type" value="Genomic_DNA"/>
</dbReference>
<dbReference type="InterPro" id="IPR001138">
    <property type="entry name" value="Zn2Cys6_DnaBD"/>
</dbReference>
<dbReference type="Pfam" id="PF00172">
    <property type="entry name" value="Zn_clus"/>
    <property type="match status" value="1"/>
</dbReference>
<dbReference type="SMART" id="SM00066">
    <property type="entry name" value="GAL4"/>
    <property type="match status" value="1"/>
</dbReference>
<keyword evidence="1" id="KW-0805">Transcription regulation</keyword>
<feature type="region of interest" description="Disordered" evidence="5">
    <location>
        <begin position="1"/>
        <end position="46"/>
    </location>
</feature>
<feature type="domain" description="Zn(2)-C6 fungal-type" evidence="6">
    <location>
        <begin position="90"/>
        <end position="120"/>
    </location>
</feature>
<dbReference type="OrthoDB" id="4161332at2759"/>
<protein>
    <recommendedName>
        <fullName evidence="6">Zn(2)-C6 fungal-type domain-containing protein</fullName>
    </recommendedName>
</protein>
<proteinExistence type="predicted"/>
<keyword evidence="4" id="KW-0539">Nucleus</keyword>
<dbReference type="VEuPathDB" id="FungiDB:ASPSYDRAFT_149689"/>
<reference evidence="8" key="1">
    <citation type="journal article" date="2017" name="Genome Biol.">
        <title>Comparative genomics reveals high biological diversity and specific adaptations in the industrially and medically important fungal genus Aspergillus.</title>
        <authorList>
            <person name="de Vries R.P."/>
            <person name="Riley R."/>
            <person name="Wiebenga A."/>
            <person name="Aguilar-Osorio G."/>
            <person name="Amillis S."/>
            <person name="Uchima C.A."/>
            <person name="Anderluh G."/>
            <person name="Asadollahi M."/>
            <person name="Askin M."/>
            <person name="Barry K."/>
            <person name="Battaglia E."/>
            <person name="Bayram O."/>
            <person name="Benocci T."/>
            <person name="Braus-Stromeyer S.A."/>
            <person name="Caldana C."/>
            <person name="Canovas D."/>
            <person name="Cerqueira G.C."/>
            <person name="Chen F."/>
            <person name="Chen W."/>
            <person name="Choi C."/>
            <person name="Clum A."/>
            <person name="Dos Santos R.A."/>
            <person name="Damasio A.R."/>
            <person name="Diallinas G."/>
            <person name="Emri T."/>
            <person name="Fekete E."/>
            <person name="Flipphi M."/>
            <person name="Freyberg S."/>
            <person name="Gallo A."/>
            <person name="Gournas C."/>
            <person name="Habgood R."/>
            <person name="Hainaut M."/>
            <person name="Harispe M.L."/>
            <person name="Henrissat B."/>
            <person name="Hilden K.S."/>
            <person name="Hope R."/>
            <person name="Hossain A."/>
            <person name="Karabika E."/>
            <person name="Karaffa L."/>
            <person name="Karanyi Z."/>
            <person name="Krasevec N."/>
            <person name="Kuo A."/>
            <person name="Kusch H."/>
            <person name="LaButti K."/>
            <person name="Lagendijk E.L."/>
            <person name="Lapidus A."/>
            <person name="Levasseur A."/>
            <person name="Lindquist E."/>
            <person name="Lipzen A."/>
            <person name="Logrieco A.F."/>
            <person name="MacCabe A."/>
            <person name="Maekelae M.R."/>
            <person name="Malavazi I."/>
            <person name="Melin P."/>
            <person name="Meyer V."/>
            <person name="Mielnichuk N."/>
            <person name="Miskei M."/>
            <person name="Molnar A.P."/>
            <person name="Mule G."/>
            <person name="Ngan C.Y."/>
            <person name="Orejas M."/>
            <person name="Orosz E."/>
            <person name="Ouedraogo J.P."/>
            <person name="Overkamp K.M."/>
            <person name="Park H.-S."/>
            <person name="Perrone G."/>
            <person name="Piumi F."/>
            <person name="Punt P.J."/>
            <person name="Ram A.F."/>
            <person name="Ramon A."/>
            <person name="Rauscher S."/>
            <person name="Record E."/>
            <person name="Riano-Pachon D.M."/>
            <person name="Robert V."/>
            <person name="Roehrig J."/>
            <person name="Ruller R."/>
            <person name="Salamov A."/>
            <person name="Salih N.S."/>
            <person name="Samson R.A."/>
            <person name="Sandor E."/>
            <person name="Sanguinetti M."/>
            <person name="Schuetze T."/>
            <person name="Sepcic K."/>
            <person name="Shelest E."/>
            <person name="Sherlock G."/>
            <person name="Sophianopoulou V."/>
            <person name="Squina F.M."/>
            <person name="Sun H."/>
            <person name="Susca A."/>
            <person name="Todd R.B."/>
            <person name="Tsang A."/>
            <person name="Unkles S.E."/>
            <person name="van de Wiele N."/>
            <person name="van Rossen-Uffink D."/>
            <person name="Oliveira J.V."/>
            <person name="Vesth T.C."/>
            <person name="Visser J."/>
            <person name="Yu J.-H."/>
            <person name="Zhou M."/>
            <person name="Andersen M.R."/>
            <person name="Archer D.B."/>
            <person name="Baker S.E."/>
            <person name="Benoit I."/>
            <person name="Brakhage A.A."/>
            <person name="Braus G.H."/>
            <person name="Fischer R."/>
            <person name="Frisvad J.C."/>
            <person name="Goldman G.H."/>
            <person name="Houbraken J."/>
            <person name="Oakley B."/>
            <person name="Pocsi I."/>
            <person name="Scazzocchio C."/>
            <person name="Seiboth B."/>
            <person name="vanKuyk P.A."/>
            <person name="Wortman J."/>
            <person name="Dyer P.S."/>
            <person name="Grigoriev I.V."/>
        </authorList>
    </citation>
    <scope>NUCLEOTIDE SEQUENCE [LARGE SCALE GENOMIC DNA]</scope>
    <source>
        <strain evidence="8">CBS 593.65</strain>
    </source>
</reference>
<evidence type="ECO:0000313" key="8">
    <source>
        <dbReference type="Proteomes" id="UP000184356"/>
    </source>
</evidence>
<name>A0A1L9TK29_9EURO</name>
<accession>A0A1L9TK29</accession>
<dbReference type="GO" id="GO:0003677">
    <property type="term" value="F:DNA binding"/>
    <property type="evidence" value="ECO:0007669"/>
    <property type="project" value="UniProtKB-KW"/>
</dbReference>
<keyword evidence="3" id="KW-0804">Transcription</keyword>
<sequence length="733" mass="81592">MECARTSAGQDAFDQTPQQLATPLESSPDAPFLTPTTPTPTPTHTPAATITAQSQAQGPGAPGIASGSRIAIPRLQSVAKLPAPIRITRACVQCQRKKTRCDGRKPRCGFCMRSGAACTYSKSKRENQELQVRSLGQRIRAYESVLQEIVERSATSSPGNAGDSRRVIQDAIQNHFDASPEFFSTLLSAGSLFEQEIPVPRPGLSLGRMHLAWQSNERSKAMILLQQPPVKVTSIEYWTKLVDNDVASHLLSLYFTWENPTWQLIDQALFVHDLEHRRGRFCSSLLVHTLLFFGCSFSYNLDRITDRREEKVLGEKLYSVIQRLWLQERNSVDLPTAQSSILIGLLCCTFGLDKIGTNYIMNGGKISTGLGIHEKNCPYFFWDIDDDPTALSNCQRLVAWGVFDVQALACLVYRKKQAWDKPPAMSFSQEEAAILDEGVEWSPYPFQTPVSQPFFYTASWVRSGLVAIVHEIARFALKYPGPALSDQDWEYGNTLYQKLLDWNAKLPWSVLLRHNTTPHVICLHLYYQTTIVSLCEIFILNADIESQSQSQSKSPFNPTSIKSLAHDTLATLLLLFKNHHGYKSIPVVFLHYFCVGGMHAVSKLHPSHPKWGLVLECAVVGLWHMSLGWGRLCKAFLRMIDLVLKAKNPDPGLVSDKVKAICGMMDGELWSGVDTENLAADYVVYHVPGDLGERKGVGAEAGVEKGRGVRARALQELLVAMEGLDVGEKDAKE</sequence>